<proteinExistence type="predicted"/>
<dbReference type="InterPro" id="IPR036291">
    <property type="entry name" value="NAD(P)-bd_dom_sf"/>
</dbReference>
<reference evidence="1" key="1">
    <citation type="submission" date="2015-01" db="EMBL/GenBank/DDBJ databases">
        <title>The Genome Sequence of Cladophialophora bantiana CBS 173.52.</title>
        <authorList>
            <consortium name="The Broad Institute Genomics Platform"/>
            <person name="Cuomo C."/>
            <person name="de Hoog S."/>
            <person name="Gorbushina A."/>
            <person name="Stielow B."/>
            <person name="Teixiera M."/>
            <person name="Abouelleil A."/>
            <person name="Chapman S.B."/>
            <person name="Priest M."/>
            <person name="Young S.K."/>
            <person name="Wortman J."/>
            <person name="Nusbaum C."/>
            <person name="Birren B."/>
        </authorList>
    </citation>
    <scope>NUCLEOTIDE SEQUENCE [LARGE SCALE GENOMIC DNA]</scope>
    <source>
        <strain evidence="1">CBS 173.52</strain>
    </source>
</reference>
<dbReference type="OrthoDB" id="1933717at2759"/>
<dbReference type="Proteomes" id="UP000053789">
    <property type="component" value="Unassembled WGS sequence"/>
</dbReference>
<evidence type="ECO:0000313" key="1">
    <source>
        <dbReference type="EMBL" id="KIW87000.1"/>
    </source>
</evidence>
<evidence type="ECO:0008006" key="3">
    <source>
        <dbReference type="Google" id="ProtNLM"/>
    </source>
</evidence>
<organism evidence="1 2">
    <name type="scientific">Cladophialophora bantiana (strain ATCC 10958 / CBS 173.52 / CDC B-1940 / NIH 8579)</name>
    <name type="common">Xylohypha bantiana</name>
    <dbReference type="NCBI Taxonomy" id="1442370"/>
    <lineage>
        <taxon>Eukaryota</taxon>
        <taxon>Fungi</taxon>
        <taxon>Dikarya</taxon>
        <taxon>Ascomycota</taxon>
        <taxon>Pezizomycotina</taxon>
        <taxon>Eurotiomycetes</taxon>
        <taxon>Chaetothyriomycetidae</taxon>
        <taxon>Chaetothyriales</taxon>
        <taxon>Herpotrichiellaceae</taxon>
        <taxon>Cladophialophora</taxon>
    </lineage>
</organism>
<dbReference type="RefSeq" id="XP_016613669.1">
    <property type="nucleotide sequence ID" value="XM_016770171.1"/>
</dbReference>
<dbReference type="SUPFAM" id="SSF51735">
    <property type="entry name" value="NAD(P)-binding Rossmann-fold domains"/>
    <property type="match status" value="1"/>
</dbReference>
<gene>
    <name evidence="1" type="ORF">Z519_12465</name>
</gene>
<dbReference type="VEuPathDB" id="FungiDB:Z519_12465"/>
<accession>A0A0D2H843</accession>
<dbReference type="GeneID" id="27705393"/>
<keyword evidence="2" id="KW-1185">Reference proteome</keyword>
<name>A0A0D2H843_CLAB1</name>
<dbReference type="Gene3D" id="3.40.50.720">
    <property type="entry name" value="NAD(P)-binding Rossmann-like Domain"/>
    <property type="match status" value="1"/>
</dbReference>
<evidence type="ECO:0000313" key="2">
    <source>
        <dbReference type="Proteomes" id="UP000053789"/>
    </source>
</evidence>
<sequence length="139" mass="15288">MYSELVRMVPYAEVCHQSRYGVLWLGQWSIMNIIQGEQNQIHFSSKSKATATNSSSYVLATNANSGVGYATSQVLATTPDYDFHVITSDRSLDKVEASRTELVTSCSVTVSDISSRLSTLKLDVTDPSSIRAANAVFRR</sequence>
<dbReference type="EMBL" id="KN847008">
    <property type="protein sequence ID" value="KIW87000.1"/>
    <property type="molecule type" value="Genomic_DNA"/>
</dbReference>
<protein>
    <recommendedName>
        <fullName evidence="3">Ketoreductase (KR) domain-containing protein</fullName>
    </recommendedName>
</protein>
<dbReference type="HOGENOM" id="CLU_1844865_0_0_1"/>
<dbReference type="AlphaFoldDB" id="A0A0D2H843"/>